<dbReference type="Gene3D" id="3.30.470.20">
    <property type="entry name" value="ATP-grasp fold, B domain"/>
    <property type="match status" value="1"/>
</dbReference>
<name>A0A161X838_9CLOT</name>
<dbReference type="Proteomes" id="UP000076603">
    <property type="component" value="Unassembled WGS sequence"/>
</dbReference>
<dbReference type="GO" id="GO:0018169">
    <property type="term" value="F:ribosomal S6-glutamic acid ligase activity"/>
    <property type="evidence" value="ECO:0007669"/>
    <property type="project" value="TreeGrafter"/>
</dbReference>
<dbReference type="STRING" id="1121326.CLMAG_40970"/>
<dbReference type="GO" id="GO:0004088">
    <property type="term" value="F:carbamoyl-phosphate synthase (glutamine-hydrolyzing) activity"/>
    <property type="evidence" value="ECO:0007669"/>
    <property type="project" value="UniProtKB-EC"/>
</dbReference>
<dbReference type="PANTHER" id="PTHR21621:SF0">
    <property type="entry name" value="BETA-CITRYLGLUTAMATE SYNTHASE B-RELATED"/>
    <property type="match status" value="1"/>
</dbReference>
<dbReference type="GO" id="GO:0046872">
    <property type="term" value="F:metal ion binding"/>
    <property type="evidence" value="ECO:0007669"/>
    <property type="project" value="InterPro"/>
</dbReference>
<dbReference type="SUPFAM" id="SSF56059">
    <property type="entry name" value="Glutathione synthetase ATP-binding domain-like"/>
    <property type="match status" value="1"/>
</dbReference>
<keyword evidence="1" id="KW-0067">ATP-binding</keyword>
<proteinExistence type="predicted"/>
<keyword evidence="3" id="KW-0436">Ligase</keyword>
<keyword evidence="1" id="KW-0547">Nucleotide-binding</keyword>
<dbReference type="PANTHER" id="PTHR21621">
    <property type="entry name" value="RIBOSOMAL PROTEIN S6 MODIFICATION PROTEIN"/>
    <property type="match status" value="1"/>
</dbReference>
<dbReference type="OrthoDB" id="9803907at2"/>
<dbReference type="GO" id="GO:0005737">
    <property type="term" value="C:cytoplasm"/>
    <property type="evidence" value="ECO:0007669"/>
    <property type="project" value="TreeGrafter"/>
</dbReference>
<feature type="domain" description="ATP-grasp" evidence="2">
    <location>
        <begin position="121"/>
        <end position="296"/>
    </location>
</feature>
<dbReference type="EMBL" id="LWAE01000005">
    <property type="protein sequence ID" value="KZL90326.1"/>
    <property type="molecule type" value="Genomic_DNA"/>
</dbReference>
<reference evidence="3 4" key="1">
    <citation type="submission" date="2016-04" db="EMBL/GenBank/DDBJ databases">
        <title>Genome sequence of Clostridium magnum DSM 2767.</title>
        <authorList>
            <person name="Poehlein A."/>
            <person name="Uhlig R."/>
            <person name="Fischer R."/>
            <person name="Bahl H."/>
            <person name="Daniel R."/>
        </authorList>
    </citation>
    <scope>NUCLEOTIDE SEQUENCE [LARGE SCALE GENOMIC DNA]</scope>
    <source>
        <strain evidence="3 4">DSM 2767</strain>
    </source>
</reference>
<dbReference type="Gene3D" id="3.40.50.20">
    <property type="match status" value="1"/>
</dbReference>
<dbReference type="RefSeq" id="WP_066626495.1">
    <property type="nucleotide sequence ID" value="NZ_FQXL01000008.1"/>
</dbReference>
<evidence type="ECO:0000313" key="4">
    <source>
        <dbReference type="Proteomes" id="UP000076603"/>
    </source>
</evidence>
<dbReference type="InterPro" id="IPR013815">
    <property type="entry name" value="ATP_grasp_subdomain_1"/>
</dbReference>
<dbReference type="PROSITE" id="PS50975">
    <property type="entry name" value="ATP_GRASP"/>
    <property type="match status" value="1"/>
</dbReference>
<dbReference type="AlphaFoldDB" id="A0A161X838"/>
<evidence type="ECO:0000313" key="3">
    <source>
        <dbReference type="EMBL" id="KZL90326.1"/>
    </source>
</evidence>
<organism evidence="3 4">
    <name type="scientific">Clostridium magnum DSM 2767</name>
    <dbReference type="NCBI Taxonomy" id="1121326"/>
    <lineage>
        <taxon>Bacteria</taxon>
        <taxon>Bacillati</taxon>
        <taxon>Bacillota</taxon>
        <taxon>Clostridia</taxon>
        <taxon>Eubacteriales</taxon>
        <taxon>Clostridiaceae</taxon>
        <taxon>Clostridium</taxon>
    </lineage>
</organism>
<sequence length="322" mass="37572">MTQYNVLVTSIGGDLGQAVCKALRNTNYSIKIWGTDCRNYGLHHLFCDSFHIIPKAEGILFTELINKFSLHNSIDFIYVCSEQELLYICDHFNELDDKIGRRIAIPPLQVINICRDKYKTMELLKNNNLPYPYSVLYNESTPKEELLKDFKYPFVLKKTSDCGSKHLHIIQNRKEFENIANLDSSFMLQEYISGTEYTNGVYKDSFSNEIYVITLERTIKDGMSYEVKVVFDKEIEELCKNVAEKLNITGSINIQMRKEKDSKPFIFEINPRYSSTAFMRAKFGFNDVIYAFENIVLKKAITPPIINIGEAYRYITEYYKFY</sequence>
<dbReference type="Pfam" id="PF02655">
    <property type="entry name" value="ATP-grasp_3"/>
    <property type="match status" value="1"/>
</dbReference>
<protein>
    <submittedName>
        <fullName evidence="3">Carbamoyl-phosphate synthase large chain</fullName>
        <ecNumber evidence="3">6.3.5.5</ecNumber>
    </submittedName>
</protein>
<dbReference type="InterPro" id="IPR003806">
    <property type="entry name" value="ATP-grasp_PylC-type"/>
</dbReference>
<accession>A0A161X838</accession>
<evidence type="ECO:0000256" key="1">
    <source>
        <dbReference type="PROSITE-ProRule" id="PRU00409"/>
    </source>
</evidence>
<comment type="caution">
    <text evidence="3">The sequence shown here is derived from an EMBL/GenBank/DDBJ whole genome shotgun (WGS) entry which is preliminary data.</text>
</comment>
<keyword evidence="4" id="KW-1185">Reference proteome</keyword>
<gene>
    <name evidence="3" type="primary">carB_3</name>
    <name evidence="3" type="ORF">CLMAG_40970</name>
</gene>
<dbReference type="GO" id="GO:0009432">
    <property type="term" value="P:SOS response"/>
    <property type="evidence" value="ECO:0007669"/>
    <property type="project" value="TreeGrafter"/>
</dbReference>
<dbReference type="PATRIC" id="fig|1121326.3.peg.4150"/>
<dbReference type="EC" id="6.3.5.5" evidence="3"/>
<dbReference type="Gene3D" id="3.30.1490.20">
    <property type="entry name" value="ATP-grasp fold, A domain"/>
    <property type="match status" value="1"/>
</dbReference>
<dbReference type="GO" id="GO:0005524">
    <property type="term" value="F:ATP binding"/>
    <property type="evidence" value="ECO:0007669"/>
    <property type="project" value="UniProtKB-UniRule"/>
</dbReference>
<dbReference type="InterPro" id="IPR011761">
    <property type="entry name" value="ATP-grasp"/>
</dbReference>
<dbReference type="NCBIfam" id="NF009402">
    <property type="entry name" value="PRK12767.1-1"/>
    <property type="match status" value="1"/>
</dbReference>
<evidence type="ECO:0000259" key="2">
    <source>
        <dbReference type="PROSITE" id="PS50975"/>
    </source>
</evidence>